<dbReference type="GO" id="GO:0016787">
    <property type="term" value="F:hydrolase activity"/>
    <property type="evidence" value="ECO:0007669"/>
    <property type="project" value="UniProtKB-KW"/>
</dbReference>
<dbReference type="InterPro" id="IPR000073">
    <property type="entry name" value="AB_hydrolase_1"/>
</dbReference>
<dbReference type="EMBL" id="JAHSTP010000007">
    <property type="protein sequence ID" value="MBZ6153419.1"/>
    <property type="molecule type" value="Genomic_DNA"/>
</dbReference>
<dbReference type="Gene3D" id="3.40.50.1820">
    <property type="entry name" value="alpha/beta hydrolase"/>
    <property type="match status" value="1"/>
</dbReference>
<protein>
    <submittedName>
        <fullName evidence="2">Alpha/beta hydrolase</fullName>
    </submittedName>
</protein>
<evidence type="ECO:0000313" key="2">
    <source>
        <dbReference type="EMBL" id="MBZ6153419.1"/>
    </source>
</evidence>
<accession>A0ABS7W630</accession>
<dbReference type="RefSeq" id="WP_224309950.1">
    <property type="nucleotide sequence ID" value="NZ_JAHSST010000007.1"/>
</dbReference>
<organism evidence="2 3">
    <name type="scientific">Streptomyces olivaceus</name>
    <dbReference type="NCBI Taxonomy" id="47716"/>
    <lineage>
        <taxon>Bacteria</taxon>
        <taxon>Bacillati</taxon>
        <taxon>Actinomycetota</taxon>
        <taxon>Actinomycetes</taxon>
        <taxon>Kitasatosporales</taxon>
        <taxon>Streptomycetaceae</taxon>
        <taxon>Streptomyces</taxon>
    </lineage>
</organism>
<proteinExistence type="predicted"/>
<gene>
    <name evidence="2" type="ORF">KVH32_19985</name>
</gene>
<keyword evidence="2" id="KW-0378">Hydrolase</keyword>
<reference evidence="2 3" key="1">
    <citation type="submission" date="2021-06" db="EMBL/GenBank/DDBJ databases">
        <title>Ecological speciation of a Streptomyces species isolated from different habitats and geographic origins.</title>
        <authorList>
            <person name="Wang J."/>
        </authorList>
    </citation>
    <scope>NUCLEOTIDE SEQUENCE [LARGE SCALE GENOMIC DNA]</scope>
    <source>
        <strain evidence="2 3">FXJ8.012</strain>
    </source>
</reference>
<dbReference type="InterPro" id="IPR029058">
    <property type="entry name" value="AB_hydrolase_fold"/>
</dbReference>
<dbReference type="Proteomes" id="UP000758701">
    <property type="component" value="Unassembled WGS sequence"/>
</dbReference>
<comment type="caution">
    <text evidence="2">The sequence shown here is derived from an EMBL/GenBank/DDBJ whole genome shotgun (WGS) entry which is preliminary data.</text>
</comment>
<dbReference type="SUPFAM" id="SSF53474">
    <property type="entry name" value="alpha/beta-Hydrolases"/>
    <property type="match status" value="1"/>
</dbReference>
<dbReference type="InterPro" id="IPR052897">
    <property type="entry name" value="Sec-Metab_Biosynth_Hydrolase"/>
</dbReference>
<evidence type="ECO:0000313" key="3">
    <source>
        <dbReference type="Proteomes" id="UP000758701"/>
    </source>
</evidence>
<dbReference type="PANTHER" id="PTHR37017:SF11">
    <property type="entry name" value="ESTERASE_LIPASE_THIOESTERASE DOMAIN-CONTAINING PROTEIN"/>
    <property type="match status" value="1"/>
</dbReference>
<feature type="domain" description="AB hydrolase-1" evidence="1">
    <location>
        <begin position="4"/>
        <end position="237"/>
    </location>
</feature>
<name>A0ABS7W630_STROV</name>
<dbReference type="Pfam" id="PF12697">
    <property type="entry name" value="Abhydrolase_6"/>
    <property type="match status" value="1"/>
</dbReference>
<sequence length="264" mass="28502">MRFLAVHGGCHGAWAWDFVKPEMVKLGHELVSVELPGHGSRLSETATLDGYREAVVELMEPGDVLVGHSSGSVVAILAANERPDLVSHLCLVAGILPVEGMPLSFERESANPGSGEDPHGGNGAALETYMRMTEDNEAFYFERSGAVSAFYNDCSEDLIDWVFPKLVPEPLAPLAVPISVPNFWAQHDLSRSFIMGSRDTICFPELARLQARRLGVVPLEIDAGHSPWLSRPAEFASLLVAATRTKPVGPLVPTSLHAMPEQAG</sequence>
<dbReference type="PANTHER" id="PTHR37017">
    <property type="entry name" value="AB HYDROLASE-1 DOMAIN-CONTAINING PROTEIN-RELATED"/>
    <property type="match status" value="1"/>
</dbReference>
<evidence type="ECO:0000259" key="1">
    <source>
        <dbReference type="Pfam" id="PF12697"/>
    </source>
</evidence>
<keyword evidence="3" id="KW-1185">Reference proteome</keyword>